<dbReference type="Proteomes" id="UP000177154">
    <property type="component" value="Unassembled WGS sequence"/>
</dbReference>
<dbReference type="EMBL" id="MHWR01000041">
    <property type="protein sequence ID" value="OHB12291.1"/>
    <property type="molecule type" value="Genomic_DNA"/>
</dbReference>
<keyword evidence="3 10" id="KW-0378">Hydrolase</keyword>
<evidence type="ECO:0000313" key="13">
    <source>
        <dbReference type="Proteomes" id="UP000177154"/>
    </source>
</evidence>
<dbReference type="AlphaFoldDB" id="A0A1G2USD3"/>
<dbReference type="Pfam" id="PF13361">
    <property type="entry name" value="UvrD_C"/>
    <property type="match status" value="1"/>
</dbReference>
<gene>
    <name evidence="12" type="ORF">A2Y49_02455</name>
</gene>
<dbReference type="EC" id="5.6.2.4" evidence="8"/>
<dbReference type="InterPro" id="IPR014017">
    <property type="entry name" value="DNA_helicase_UvrD-like_C"/>
</dbReference>
<evidence type="ECO:0000259" key="11">
    <source>
        <dbReference type="PROSITE" id="PS51198"/>
    </source>
</evidence>
<dbReference type="GO" id="GO:0003677">
    <property type="term" value="F:DNA binding"/>
    <property type="evidence" value="ECO:0007669"/>
    <property type="project" value="UniProtKB-KW"/>
</dbReference>
<dbReference type="GO" id="GO:0000725">
    <property type="term" value="P:recombinational repair"/>
    <property type="evidence" value="ECO:0007669"/>
    <property type="project" value="TreeGrafter"/>
</dbReference>
<evidence type="ECO:0000256" key="7">
    <source>
        <dbReference type="ARBA" id="ARBA00034617"/>
    </source>
</evidence>
<evidence type="ECO:0000313" key="12">
    <source>
        <dbReference type="EMBL" id="OHB12291.1"/>
    </source>
</evidence>
<dbReference type="InterPro" id="IPR000212">
    <property type="entry name" value="DNA_helicase_UvrD/REP"/>
</dbReference>
<evidence type="ECO:0000256" key="4">
    <source>
        <dbReference type="ARBA" id="ARBA00022806"/>
    </source>
</evidence>
<evidence type="ECO:0000256" key="2">
    <source>
        <dbReference type="ARBA" id="ARBA00022741"/>
    </source>
</evidence>
<proteinExistence type="inferred from homology"/>
<evidence type="ECO:0000256" key="6">
    <source>
        <dbReference type="ARBA" id="ARBA00023235"/>
    </source>
</evidence>
<dbReference type="InterPro" id="IPR014016">
    <property type="entry name" value="UvrD-like_ATP-bd"/>
</dbReference>
<keyword evidence="2 10" id="KW-0547">Nucleotide-binding</keyword>
<sequence>MLENSNFPEADSLIRIEIVKYKELPELMEKYEELKSKCIKIFFEENFRKVKLSDEQFLAVADISQNLLLRARAGSGKTTTLSLKIVYLIQCEKIDQNKIVSLCFNSAATRNIIKKLRDDFDIKYREKENISTFHSLAGQISPAEKGVETLFDDRDPLSKQKLTAFVEEILKKKWDEPFEELRNEEIINSNGIFGFIKKFLVNVKYNTYKTIIYAIARADSRYDSDEEANELENKAILYGSKEYYLYRRNLSYITLDGKHVKSFGEKCIADYLFEHDIKYKYEPNFRMFSSGREYTYHPDFELYEHKIIIEHWGIDEFDKQKMVPKHWLKTWDDYIKEMKEKRDYWVKVHKDYRLLQTNITQLRGGREEFESTISDELKKYNILNEKLPLDKIMEKISHDLRSKFSEKVVQYIQKAKQDECTPEIMKHKIDGEHYSKYSKVNIFLCLANVIYTEYEKNKINNHKIDFYDYLSNAVEEITNKHGNCILRSGVNINEIEWLLIDEFQDFSPLFMALVKVIQKYNPKVKLFCVGDDWQAINSFAGSDVELFNEFEREFPVNSAVKDLTINWRSNHTIVNLGNRIMTNHGIESNADPKNREVGIIEHRNINEEHNHNIRRFNIKEVKAEFGIDTDIDVVLLRYLDHTVKIIDTYLKSLKDDKEFKVLILSRKSKVKQDTLKDFIKRIEVIFVRKYPDDKNKIKVLFDKQTDKKENEYQQVESKTAHQSKGLEANVVIVLEATNRCFPLIHPDSLLFEIFGDTLDKIEDEERRLFYVACTRAKSDLYLLYEEDFDKKKTLTEFYPYLE</sequence>
<accession>A0A1G2USD3</accession>
<comment type="catalytic activity">
    <reaction evidence="7">
        <text>Couples ATP hydrolysis with the unwinding of duplex DNA by translocating in the 3'-5' direction.</text>
        <dbReference type="EC" id="5.6.2.4"/>
    </reaction>
</comment>
<feature type="domain" description="UvrD-like helicase ATP-binding" evidence="11">
    <location>
        <begin position="50"/>
        <end position="570"/>
    </location>
</feature>
<dbReference type="Gene3D" id="3.40.50.300">
    <property type="entry name" value="P-loop containing nucleotide triphosphate hydrolases"/>
    <property type="match status" value="3"/>
</dbReference>
<dbReference type="PROSITE" id="PS51198">
    <property type="entry name" value="UVRD_HELICASE_ATP_BIND"/>
    <property type="match status" value="1"/>
</dbReference>
<dbReference type="InterPro" id="IPR013986">
    <property type="entry name" value="DExx_box_DNA_helicase_dom_sf"/>
</dbReference>
<protein>
    <recommendedName>
        <fullName evidence="8">DNA 3'-5' helicase</fullName>
        <ecNumber evidence="8">5.6.2.4</ecNumber>
    </recommendedName>
</protein>
<name>A0A1G2USD3_9BACT</name>
<evidence type="ECO:0000256" key="3">
    <source>
        <dbReference type="ARBA" id="ARBA00022801"/>
    </source>
</evidence>
<keyword evidence="4 10" id="KW-0347">Helicase</keyword>
<dbReference type="Pfam" id="PF00580">
    <property type="entry name" value="UvrD-helicase"/>
    <property type="match status" value="1"/>
</dbReference>
<keyword evidence="5 10" id="KW-0067">ATP-binding</keyword>
<dbReference type="PANTHER" id="PTHR11070">
    <property type="entry name" value="UVRD / RECB / PCRA DNA HELICASE FAMILY MEMBER"/>
    <property type="match status" value="1"/>
</dbReference>
<dbReference type="InterPro" id="IPR027417">
    <property type="entry name" value="P-loop_NTPase"/>
</dbReference>
<dbReference type="PANTHER" id="PTHR11070:SF63">
    <property type="entry name" value="DNA HELICASE IV"/>
    <property type="match status" value="1"/>
</dbReference>
<evidence type="ECO:0000256" key="5">
    <source>
        <dbReference type="ARBA" id="ARBA00022840"/>
    </source>
</evidence>
<comment type="similarity">
    <text evidence="1">Belongs to the helicase family. UvrD subfamily.</text>
</comment>
<evidence type="ECO:0000256" key="10">
    <source>
        <dbReference type="PROSITE-ProRule" id="PRU00560"/>
    </source>
</evidence>
<dbReference type="GO" id="GO:0005524">
    <property type="term" value="F:ATP binding"/>
    <property type="evidence" value="ECO:0007669"/>
    <property type="project" value="UniProtKB-UniRule"/>
</dbReference>
<evidence type="ECO:0000256" key="8">
    <source>
        <dbReference type="ARBA" id="ARBA00034808"/>
    </source>
</evidence>
<organism evidence="12 13">
    <name type="scientific">Candidatus Zambryskibacteria bacterium RIFCSPLOWO2_12_39_8</name>
    <dbReference type="NCBI Taxonomy" id="1802774"/>
    <lineage>
        <taxon>Bacteria</taxon>
        <taxon>Candidatus Zambryskiibacteriota</taxon>
    </lineage>
</organism>
<feature type="binding site" evidence="10">
    <location>
        <begin position="71"/>
        <end position="78"/>
    </location>
    <ligand>
        <name>ATP</name>
        <dbReference type="ChEBI" id="CHEBI:30616"/>
    </ligand>
</feature>
<reference evidence="12 13" key="1">
    <citation type="journal article" date="2016" name="Nat. Commun.">
        <title>Thousands of microbial genomes shed light on interconnected biogeochemical processes in an aquifer system.</title>
        <authorList>
            <person name="Anantharaman K."/>
            <person name="Brown C.T."/>
            <person name="Hug L.A."/>
            <person name="Sharon I."/>
            <person name="Castelle C.J."/>
            <person name="Probst A.J."/>
            <person name="Thomas B.C."/>
            <person name="Singh A."/>
            <person name="Wilkins M.J."/>
            <person name="Karaoz U."/>
            <person name="Brodie E.L."/>
            <person name="Williams K.H."/>
            <person name="Hubbard S.S."/>
            <person name="Banfield J.F."/>
        </authorList>
    </citation>
    <scope>NUCLEOTIDE SEQUENCE [LARGE SCALE GENOMIC DNA]</scope>
</reference>
<keyword evidence="6" id="KW-0413">Isomerase</keyword>
<comment type="caution">
    <text evidence="12">The sequence shown here is derived from an EMBL/GenBank/DDBJ whole genome shotgun (WGS) entry which is preliminary data.</text>
</comment>
<dbReference type="GO" id="GO:0016887">
    <property type="term" value="F:ATP hydrolysis activity"/>
    <property type="evidence" value="ECO:0007669"/>
    <property type="project" value="RHEA"/>
</dbReference>
<dbReference type="Gene3D" id="1.10.10.160">
    <property type="match status" value="1"/>
</dbReference>
<evidence type="ECO:0000256" key="1">
    <source>
        <dbReference type="ARBA" id="ARBA00009922"/>
    </source>
</evidence>
<evidence type="ECO:0000256" key="9">
    <source>
        <dbReference type="ARBA" id="ARBA00048988"/>
    </source>
</evidence>
<dbReference type="GO" id="GO:0043138">
    <property type="term" value="F:3'-5' DNA helicase activity"/>
    <property type="evidence" value="ECO:0007669"/>
    <property type="project" value="UniProtKB-EC"/>
</dbReference>
<comment type="catalytic activity">
    <reaction evidence="9">
        <text>ATP + H2O = ADP + phosphate + H(+)</text>
        <dbReference type="Rhea" id="RHEA:13065"/>
        <dbReference type="ChEBI" id="CHEBI:15377"/>
        <dbReference type="ChEBI" id="CHEBI:15378"/>
        <dbReference type="ChEBI" id="CHEBI:30616"/>
        <dbReference type="ChEBI" id="CHEBI:43474"/>
        <dbReference type="ChEBI" id="CHEBI:456216"/>
        <dbReference type="EC" id="5.6.2.4"/>
    </reaction>
</comment>
<dbReference type="SUPFAM" id="SSF52540">
    <property type="entry name" value="P-loop containing nucleoside triphosphate hydrolases"/>
    <property type="match status" value="1"/>
</dbReference>